<keyword evidence="5" id="KW-1185">Reference proteome</keyword>
<keyword evidence="1" id="KW-0677">Repeat</keyword>
<reference evidence="4 5" key="1">
    <citation type="journal article" date="2013" name="BMC Genomics">
        <title>Genomics-driven discovery of the pneumocandin biosynthetic gene cluster in the fungus Glarea lozoyensis.</title>
        <authorList>
            <person name="Chen L."/>
            <person name="Yue Q."/>
            <person name="Zhang X."/>
            <person name="Xiang M."/>
            <person name="Wang C."/>
            <person name="Li S."/>
            <person name="Che Y."/>
            <person name="Ortiz-Lopez F.J."/>
            <person name="Bills G.F."/>
            <person name="Liu X."/>
            <person name="An Z."/>
        </authorList>
    </citation>
    <scope>NUCLEOTIDE SEQUENCE [LARGE SCALE GENOMIC DNA]</scope>
    <source>
        <strain evidence="5">ATCC 20868 / MF5171</strain>
    </source>
</reference>
<dbReference type="GeneID" id="19464818"/>
<dbReference type="PANTHER" id="PTHR24198">
    <property type="entry name" value="ANKYRIN REPEAT AND PROTEIN KINASE DOMAIN-CONTAINING PROTEIN"/>
    <property type="match status" value="1"/>
</dbReference>
<dbReference type="InterPro" id="IPR002110">
    <property type="entry name" value="Ankyrin_rpt"/>
</dbReference>
<dbReference type="STRING" id="1116229.S3DWV2"/>
<feature type="repeat" description="ANK" evidence="3">
    <location>
        <begin position="347"/>
        <end position="379"/>
    </location>
</feature>
<evidence type="ECO:0000256" key="3">
    <source>
        <dbReference type="PROSITE-ProRule" id="PRU00023"/>
    </source>
</evidence>
<gene>
    <name evidence="4" type="ORF">GLAREA_05764</name>
</gene>
<proteinExistence type="predicted"/>
<name>S3DWV2_GLAL2</name>
<dbReference type="AlphaFoldDB" id="S3DWV2"/>
<dbReference type="KEGG" id="glz:GLAREA_05764"/>
<dbReference type="SUPFAM" id="SSF48403">
    <property type="entry name" value="Ankyrin repeat"/>
    <property type="match status" value="1"/>
</dbReference>
<dbReference type="Pfam" id="PF12796">
    <property type="entry name" value="Ank_2"/>
    <property type="match status" value="2"/>
</dbReference>
<dbReference type="EMBL" id="KE145353">
    <property type="protein sequence ID" value="EPE36426.1"/>
    <property type="molecule type" value="Genomic_DNA"/>
</dbReference>
<evidence type="ECO:0000256" key="1">
    <source>
        <dbReference type="ARBA" id="ARBA00022737"/>
    </source>
</evidence>
<feature type="repeat" description="ANK" evidence="3">
    <location>
        <begin position="428"/>
        <end position="454"/>
    </location>
</feature>
<evidence type="ECO:0000313" key="5">
    <source>
        <dbReference type="Proteomes" id="UP000016922"/>
    </source>
</evidence>
<dbReference type="PANTHER" id="PTHR24198:SF165">
    <property type="entry name" value="ANKYRIN REPEAT-CONTAINING PROTEIN-RELATED"/>
    <property type="match status" value="1"/>
</dbReference>
<organism evidence="4 5">
    <name type="scientific">Glarea lozoyensis (strain ATCC 20868 / MF5171)</name>
    <dbReference type="NCBI Taxonomy" id="1116229"/>
    <lineage>
        <taxon>Eukaryota</taxon>
        <taxon>Fungi</taxon>
        <taxon>Dikarya</taxon>
        <taxon>Ascomycota</taxon>
        <taxon>Pezizomycotina</taxon>
        <taxon>Leotiomycetes</taxon>
        <taxon>Helotiales</taxon>
        <taxon>Helotiaceae</taxon>
        <taxon>Glarea</taxon>
    </lineage>
</organism>
<sequence>MTRIRLMDLPLELLHDILERFVVTVGVVGFRHALRIRLVNRRFSQGIMSVIAKPGIVDFGSQKGLEILRHHDVISRPLSVDILRYRLEHRLTPPDISIARIKDAAAFLVQESHKLQPLCSPLRYTDVVYALAVADSTGCRDEYDDYIVSAGEISQLVLLDALIAVAFLGNLQMLRHLLSEGADPNTHSSYYRPPLVYAVMQGHLDVVRLLLDSGAYINIGTHFWSEKTTNAPLDRASRTGHFELIKLLLDHPSMVLGGNDDRTTTLHKPVLRDAIQSAAEAGHQDVIQYLVQRPEWDGYVPLETELMRHSILRGGIRGNQEHIIQWMLDIGVNINTELHHDYSDCDYGLLVLEIAATRGRPSIVRLLLENGVNRETQALSIAAENGHVDVARLLLDYPGDINVEHMLVGIEEHGPRIFTGMRSPVIGTPLHEAVRGGHEPMVRLLLERGIDINVPWASEAMNLAIHWEMDSIVTAFVEAKVQI</sequence>
<dbReference type="SMART" id="SM00248">
    <property type="entry name" value="ANK"/>
    <property type="match status" value="8"/>
</dbReference>
<dbReference type="Proteomes" id="UP000016922">
    <property type="component" value="Unassembled WGS sequence"/>
</dbReference>
<dbReference type="HOGENOM" id="CLU_613908_0_0_1"/>
<feature type="repeat" description="ANK" evidence="3">
    <location>
        <begin position="374"/>
        <end position="406"/>
    </location>
</feature>
<dbReference type="eggNOG" id="KOG0504">
    <property type="taxonomic scope" value="Eukaryota"/>
</dbReference>
<dbReference type="OMA" id="YINIGTH"/>
<dbReference type="OrthoDB" id="4772757at2759"/>
<dbReference type="Gene3D" id="1.25.40.20">
    <property type="entry name" value="Ankyrin repeat-containing domain"/>
    <property type="match status" value="1"/>
</dbReference>
<dbReference type="PROSITE" id="PS50297">
    <property type="entry name" value="ANK_REP_REGION"/>
    <property type="match status" value="3"/>
</dbReference>
<evidence type="ECO:0000256" key="2">
    <source>
        <dbReference type="ARBA" id="ARBA00023043"/>
    </source>
</evidence>
<keyword evidence="2 3" id="KW-0040">ANK repeat</keyword>
<dbReference type="Pfam" id="PF00023">
    <property type="entry name" value="Ank"/>
    <property type="match status" value="1"/>
</dbReference>
<feature type="repeat" description="ANK" evidence="3">
    <location>
        <begin position="190"/>
        <end position="222"/>
    </location>
</feature>
<dbReference type="RefSeq" id="XP_008077244.1">
    <property type="nucleotide sequence ID" value="XM_008079053.1"/>
</dbReference>
<evidence type="ECO:0000313" key="4">
    <source>
        <dbReference type="EMBL" id="EPE36426.1"/>
    </source>
</evidence>
<dbReference type="InterPro" id="IPR036770">
    <property type="entry name" value="Ankyrin_rpt-contain_sf"/>
</dbReference>
<accession>S3DWV2</accession>
<dbReference type="PROSITE" id="PS50088">
    <property type="entry name" value="ANK_REPEAT"/>
    <property type="match status" value="4"/>
</dbReference>
<protein>
    <submittedName>
        <fullName evidence="4">Ankyrin repeat-containing protein</fullName>
    </submittedName>
</protein>